<reference evidence="2" key="1">
    <citation type="submission" date="2016-10" db="EMBL/GenBank/DDBJ databases">
        <authorList>
            <person name="Benchimol M."/>
            <person name="Almeida L.G."/>
            <person name="Vasconcelos A.T."/>
            <person name="Perreira-Neves A."/>
            <person name="Rosa I.A."/>
            <person name="Tasca T."/>
            <person name="Bogo M.R."/>
            <person name="de Souza W."/>
        </authorList>
    </citation>
    <scope>NUCLEOTIDE SEQUENCE [LARGE SCALE GENOMIC DNA]</scope>
    <source>
        <strain evidence="2">K</strain>
    </source>
</reference>
<evidence type="ECO:0000313" key="2">
    <source>
        <dbReference type="EMBL" id="OHT05083.1"/>
    </source>
</evidence>
<dbReference type="EMBL" id="MLAK01000771">
    <property type="protein sequence ID" value="OHT05083.1"/>
    <property type="molecule type" value="Genomic_DNA"/>
</dbReference>
<evidence type="ECO:0008006" key="4">
    <source>
        <dbReference type="Google" id="ProtNLM"/>
    </source>
</evidence>
<accession>A0A1J4K1H0</accession>
<sequence length="303" mass="35320">MSAPFHFQIVFTSSSSDESDSEQEIELKPAIVPKVLPPRQIRSSNHRPCRKMVNSLPQRPKTSDNSKSCDNNNPSLINCESPQICIQNCFEIHEPEFIKEKSYIIEMKNYKSLFESTSKRFIMIDNRKFMVYDLTIQSKDKTIELPNNKIMEISSSRTEFKIKTKEEYKKELMRINFHAPYDEDDECKRRTSIYLTPSVYQNMPSKLISLRKANHDTFNGHFFINSIKNAGFVIEGSKKCVFSILEIRKRRIEIHTTLNLEQDLIFALGIASFLGKTKFTNRVSYFNEATRILMHPLLLKSSH</sequence>
<name>A0A1J4K1H0_9EUKA</name>
<dbReference type="VEuPathDB" id="TrichDB:TRFO_06087"/>
<dbReference type="Proteomes" id="UP000179807">
    <property type="component" value="Unassembled WGS sequence"/>
</dbReference>
<feature type="region of interest" description="Disordered" evidence="1">
    <location>
        <begin position="36"/>
        <end position="71"/>
    </location>
</feature>
<keyword evidence="3" id="KW-1185">Reference proteome</keyword>
<dbReference type="RefSeq" id="XP_068358219.1">
    <property type="nucleotide sequence ID" value="XM_068492884.1"/>
</dbReference>
<proteinExistence type="predicted"/>
<comment type="caution">
    <text evidence="2">The sequence shown here is derived from an EMBL/GenBank/DDBJ whole genome shotgun (WGS) entry which is preliminary data.</text>
</comment>
<organism evidence="2 3">
    <name type="scientific">Tritrichomonas foetus</name>
    <dbReference type="NCBI Taxonomy" id="1144522"/>
    <lineage>
        <taxon>Eukaryota</taxon>
        <taxon>Metamonada</taxon>
        <taxon>Parabasalia</taxon>
        <taxon>Tritrichomonadida</taxon>
        <taxon>Tritrichomonadidae</taxon>
        <taxon>Tritrichomonas</taxon>
    </lineage>
</organism>
<dbReference type="GeneID" id="94827588"/>
<protein>
    <recommendedName>
        <fullName evidence="4">Tubby C-terminal domain-containing protein</fullName>
    </recommendedName>
</protein>
<evidence type="ECO:0000313" key="3">
    <source>
        <dbReference type="Proteomes" id="UP000179807"/>
    </source>
</evidence>
<evidence type="ECO:0000256" key="1">
    <source>
        <dbReference type="SAM" id="MobiDB-lite"/>
    </source>
</evidence>
<gene>
    <name evidence="2" type="ORF">TRFO_06087</name>
</gene>
<dbReference type="AlphaFoldDB" id="A0A1J4K1H0"/>